<dbReference type="AlphaFoldDB" id="A0A1G9X1U1"/>
<evidence type="ECO:0000313" key="2">
    <source>
        <dbReference type="EMBL" id="SDM90426.1"/>
    </source>
</evidence>
<evidence type="ECO:0000259" key="1">
    <source>
        <dbReference type="Pfam" id="PF13575"/>
    </source>
</evidence>
<dbReference type="EMBL" id="FNHZ01000003">
    <property type="protein sequence ID" value="SDM90426.1"/>
    <property type="molecule type" value="Genomic_DNA"/>
</dbReference>
<proteinExistence type="predicted"/>
<dbReference type="InterPro" id="IPR017146">
    <property type="entry name" value="Lanti_2_LanM"/>
</dbReference>
<feature type="domain" description="Lantibiotic biosynthesis protein dehydration" evidence="1">
    <location>
        <begin position="208"/>
        <end position="568"/>
    </location>
</feature>
<dbReference type="NCBIfam" id="TIGR03897">
    <property type="entry name" value="lanti_2_LanM"/>
    <property type="match status" value="1"/>
</dbReference>
<evidence type="ECO:0000313" key="3">
    <source>
        <dbReference type="Proteomes" id="UP000187651"/>
    </source>
</evidence>
<organism evidence="2 3">
    <name type="scientific">Lachnospira pectinoschiza</name>
    <dbReference type="NCBI Taxonomy" id="28052"/>
    <lineage>
        <taxon>Bacteria</taxon>
        <taxon>Bacillati</taxon>
        <taxon>Bacillota</taxon>
        <taxon>Clostridia</taxon>
        <taxon>Lachnospirales</taxon>
        <taxon>Lachnospiraceae</taxon>
        <taxon>Lachnospira</taxon>
    </lineage>
</organism>
<keyword evidence="3" id="KW-1185">Reference proteome</keyword>
<dbReference type="Proteomes" id="UP000187651">
    <property type="component" value="Unassembled WGS sequence"/>
</dbReference>
<dbReference type="InterPro" id="IPR025410">
    <property type="entry name" value="Lant_dehyd"/>
</dbReference>
<gene>
    <name evidence="2" type="ORF">SAMN05216544_1421</name>
</gene>
<accession>A0A1G9X1U1</accession>
<dbReference type="RefSeq" id="WP_074521558.1">
    <property type="nucleotide sequence ID" value="NZ_FNHZ01000003.1"/>
</dbReference>
<name>A0A1G9X1U1_9FIRM</name>
<sequence length="1011" mass="118748">MNLKKYRESLIKVLSIEEKAEVLKSVESSNDNVEIWKSIKSRITEKKFEHELIELGYSYNEFNNIIQNTENLSDKIKEDLYELVVKQNWFELLTKICKFYESIDGDKIIYKKRNKSISDCFRLLTEWCIIEIEKNVSLNYIIIDNSIYNKIEDIISAELVNVSVKTIVYEYNETKKDRKKESGRYTIDNFVEEKFSTIEKFLDFFVEYPVLLRRIMQKVKNLVSYITEVLNNIDSEFKCIKEKYMINSNKLLAMEFGLGDSHNLGRTTVIINFEGVKLVYKPHSGELQNAYNEVLMWFNVHTKVLPFYITNDIYRKEYTICEFVEPDICNEKKEIERFYTRIGQQLAILYLIGASDMHCENIIAKGENPVIIDHETLFNNMKFLNDDKNAFDEVAEIIMESVINSGILSVDIKGIDYGALAQRSDDEKIKFWVCTNKDDENIYFEKLDVQLKKNNNLPLLKGKEIGKDGYENNILNGFKRVMECVCKEKESFIDLCKQFKKCEVRIVLQATQNYSELLQYASHPKYMCDMLSLEKLFENLWMQHGKQGRHYKYELMDMNNCDIPIFYAIVNNNSLFTSNRTELADYFSCSSWELFLNRLNNLENNYKLQYTLLQKQLGVLSEYIFEQNDIRSQRLYYNSNENFSLKEMLEYINEMVKSKIIIKNNTVSWINIEDSDKNFYAYTNYLNGTVAFAYYVLHCKKIGIEVDEVIENYAKIVLSMCMKKEKYTPVEYNTYYNGVVANLGLVCEYYERNSDIKVKEAIISMCMFIEAIHENDKEYSVLEMSSQIETLEKAFLLTRDFRIQSLCENIGEKIIKKLHKIGLENISSENFIGIGNVINSFRALSHISSENIFKQIYDELINYVLDDKKWNENGFIDGKNVYTCKDGSLQRLGEIIIAITEKDDKKYRYNEIIKKLVLENNISENDTVWNGETATLKYLIKYLNKINGKDIEVQNKIEKIVYDLYKGLKINGGFRVYDNNYWTSVNYKDGLLGVASALLDYYELSAKNLNM</sequence>
<reference evidence="3" key="1">
    <citation type="submission" date="2016-10" db="EMBL/GenBank/DDBJ databases">
        <authorList>
            <person name="Varghese N."/>
            <person name="Submissions S."/>
        </authorList>
    </citation>
    <scope>NUCLEOTIDE SEQUENCE [LARGE SCALE GENOMIC DNA]</scope>
    <source>
        <strain evidence="3">M83</strain>
    </source>
</reference>
<dbReference type="PIRSF" id="PIRSF037228">
    <property type="entry name" value="Lant_mod_RumM"/>
    <property type="match status" value="1"/>
</dbReference>
<dbReference type="Pfam" id="PF13575">
    <property type="entry name" value="DUF4135"/>
    <property type="match status" value="1"/>
</dbReference>
<protein>
    <submittedName>
        <fullName evidence="2">Type 2 lantibiotic biosynthesis protein LanM</fullName>
    </submittedName>
</protein>